<keyword evidence="1 4" id="KW-0489">Methyltransferase</keyword>
<dbReference type="Gene3D" id="3.40.50.150">
    <property type="entry name" value="Vaccinia Virus protein VP39"/>
    <property type="match status" value="1"/>
</dbReference>
<evidence type="ECO:0000313" key="4">
    <source>
        <dbReference type="EMBL" id="OSM02179.1"/>
    </source>
</evidence>
<keyword evidence="2 4" id="KW-0808">Transferase</keyword>
<dbReference type="Proteomes" id="UP000194003">
    <property type="component" value="Unassembled WGS sequence"/>
</dbReference>
<gene>
    <name evidence="4" type="ORF">MAIT1_02282</name>
</gene>
<name>A0A1Y2K2K2_9PROT</name>
<dbReference type="PANTHER" id="PTHR13090:SF1">
    <property type="entry name" value="ARGININE-HYDROXYLASE NDUFAF5, MITOCHONDRIAL"/>
    <property type="match status" value="1"/>
</dbReference>
<dbReference type="GO" id="GO:0008757">
    <property type="term" value="F:S-adenosylmethionine-dependent methyltransferase activity"/>
    <property type="evidence" value="ECO:0007669"/>
    <property type="project" value="InterPro"/>
</dbReference>
<accession>A0A1Y2K2K2</accession>
<dbReference type="Pfam" id="PF08241">
    <property type="entry name" value="Methyltransf_11"/>
    <property type="match status" value="1"/>
</dbReference>
<dbReference type="GO" id="GO:0032259">
    <property type="term" value="P:methylation"/>
    <property type="evidence" value="ECO:0007669"/>
    <property type="project" value="UniProtKB-KW"/>
</dbReference>
<dbReference type="SUPFAM" id="SSF53335">
    <property type="entry name" value="S-adenosyl-L-methionine-dependent methyltransferases"/>
    <property type="match status" value="1"/>
</dbReference>
<comment type="caution">
    <text evidence="4">The sequence shown here is derived from an EMBL/GenBank/DDBJ whole genome shotgun (WGS) entry which is preliminary data.</text>
</comment>
<dbReference type="PANTHER" id="PTHR13090">
    <property type="entry name" value="ARGININE-HYDROXYLASE NDUFAF5, MITOCHONDRIAL"/>
    <property type="match status" value="1"/>
</dbReference>
<keyword evidence="5" id="KW-1185">Reference proteome</keyword>
<evidence type="ECO:0000256" key="2">
    <source>
        <dbReference type="ARBA" id="ARBA00022679"/>
    </source>
</evidence>
<protein>
    <submittedName>
        <fullName evidence="4">Putative type 11 methyltransferase</fullName>
    </submittedName>
</protein>
<dbReference type="EMBL" id="LVJN01000020">
    <property type="protein sequence ID" value="OSM02179.1"/>
    <property type="molecule type" value="Genomic_DNA"/>
</dbReference>
<dbReference type="InterPro" id="IPR013216">
    <property type="entry name" value="Methyltransf_11"/>
</dbReference>
<dbReference type="STRING" id="1434232.MAIT1_02282"/>
<dbReference type="CDD" id="cd02440">
    <property type="entry name" value="AdoMet_MTases"/>
    <property type="match status" value="1"/>
</dbReference>
<sequence length="282" mass="30683">MIPIAPPPFDRAAPRRAWSRAARDFPFDDGPLYQTGLLLGDKLDGIKIAPRRILNLGDRTSATAAAIAQRWPKAQVITLSLSQTAARALRPRRKLLRAAPPFVAADLLALPFASNSFDLILANLSLHWSGDLPAALEQCRRVLTGDGLLLFSVPGREAFHELAACARQMDQTHGHPHRPRIPQYPDVRELGDALAAAGFTLPVADREFACVEVPTLADLLGMLRDGGAVSPYRAAQKGLLGRGHLRALEELYRQRFCAADGSLLVTLDFLFGHGWKNPDPGA</sequence>
<dbReference type="InterPro" id="IPR050602">
    <property type="entry name" value="Malonyl-ACP_OMT"/>
</dbReference>
<dbReference type="AlphaFoldDB" id="A0A1Y2K2K2"/>
<evidence type="ECO:0000313" key="5">
    <source>
        <dbReference type="Proteomes" id="UP000194003"/>
    </source>
</evidence>
<evidence type="ECO:0000256" key="1">
    <source>
        <dbReference type="ARBA" id="ARBA00022603"/>
    </source>
</evidence>
<reference evidence="4 5" key="1">
    <citation type="journal article" date="2016" name="BMC Genomics">
        <title>Combined genomic and structural analyses of a cultured magnetotactic bacterium reveals its niche adaptation to a dynamic environment.</title>
        <authorList>
            <person name="Araujo A.C."/>
            <person name="Morillo V."/>
            <person name="Cypriano J."/>
            <person name="Teixeira L.C."/>
            <person name="Leao P."/>
            <person name="Lyra S."/>
            <person name="Almeida L.G."/>
            <person name="Bazylinski D.A."/>
            <person name="Vasconcellos A.T."/>
            <person name="Abreu F."/>
            <person name="Lins U."/>
        </authorList>
    </citation>
    <scope>NUCLEOTIDE SEQUENCE [LARGE SCALE GENOMIC DNA]</scope>
    <source>
        <strain evidence="4 5">IT-1</strain>
    </source>
</reference>
<evidence type="ECO:0000259" key="3">
    <source>
        <dbReference type="Pfam" id="PF08241"/>
    </source>
</evidence>
<feature type="domain" description="Methyltransferase type 11" evidence="3">
    <location>
        <begin position="55"/>
        <end position="151"/>
    </location>
</feature>
<organism evidence="4 5">
    <name type="scientific">Magnetofaba australis IT-1</name>
    <dbReference type="NCBI Taxonomy" id="1434232"/>
    <lineage>
        <taxon>Bacteria</taxon>
        <taxon>Pseudomonadati</taxon>
        <taxon>Pseudomonadota</taxon>
        <taxon>Magnetococcia</taxon>
        <taxon>Magnetococcales</taxon>
        <taxon>Magnetococcaceae</taxon>
        <taxon>Magnetofaba</taxon>
    </lineage>
</organism>
<dbReference type="InterPro" id="IPR029063">
    <property type="entry name" value="SAM-dependent_MTases_sf"/>
</dbReference>
<proteinExistence type="predicted"/>